<gene>
    <name evidence="6" type="ORF">RV00_GL003116</name>
</gene>
<feature type="transmembrane region" description="Helical" evidence="4">
    <location>
        <begin position="265"/>
        <end position="284"/>
    </location>
</feature>
<dbReference type="SMART" id="SM00534">
    <property type="entry name" value="MUTSac"/>
    <property type="match status" value="1"/>
</dbReference>
<sequence length="550" mass="62809">MMSAIVIIVSGIVAMFVALIGLETYSRYKLKRKVIDNWGKQPYQSHLDKEESLNQAWQIEKGFRHWDSEVDELTWHDLDMFEIFKLINGTYSSVGSEALYQQLRNFNFAKDQELEDLIDFFEENPKMQQEIQYNYARLGKQDNNFTKQYLASGQREQLGTFWLYVALGVLPIISLLLLLIIGPVALLLFIGAMVFNIIFYMYKKVRLEIELNSMRYLVQTIVLTKKLCKLKTPLQAEMKQNFQPLKGIAMWGFSFRIKGNTEADVLFDYLNMMFMIPFIAYNFVLTRLSKYNQQAINLWEALGKMEVAIAVLNFRIYVPLSCQPQLKTGGVVAENIYHPLVNGPVANPVEWQKNILVTGSNASGKSTYVRSIAISAILAQTINTALAESFTIQAGHVITSMAVEDNVIEGDSYFVAEIKSIKRLLDQVATSQRCYCFVDEILKGTNTIERIAASSSVVNWISAYPSLAFVATHDIELTEILKTKCDNLHFEEQVTEEQGVNFDYQVRQGPATTRNAIALLKVLGYPETLVKQAQSEAEYFDKHRTWTVFE</sequence>
<dbReference type="InterPro" id="IPR000432">
    <property type="entry name" value="DNA_mismatch_repair_MutS_C"/>
</dbReference>
<dbReference type="Proteomes" id="UP000183700">
    <property type="component" value="Unassembled WGS sequence"/>
</dbReference>
<dbReference type="GO" id="GO:0005829">
    <property type="term" value="C:cytosol"/>
    <property type="evidence" value="ECO:0007669"/>
    <property type="project" value="TreeGrafter"/>
</dbReference>
<reference evidence="6 7" key="1">
    <citation type="submission" date="2014-12" db="EMBL/GenBank/DDBJ databases">
        <title>Draft genome sequences of 29 type strains of Enterococci.</title>
        <authorList>
            <person name="Zhong Z."/>
            <person name="Sun Z."/>
            <person name="Liu W."/>
            <person name="Zhang W."/>
            <person name="Zhang H."/>
        </authorList>
    </citation>
    <scope>NUCLEOTIDE SEQUENCE [LARGE SCALE GENOMIC DNA]</scope>
    <source>
        <strain evidence="6 7">DSM 22802</strain>
    </source>
</reference>
<dbReference type="PANTHER" id="PTHR11361">
    <property type="entry name" value="DNA MISMATCH REPAIR PROTEIN MUTS FAMILY MEMBER"/>
    <property type="match status" value="1"/>
</dbReference>
<dbReference type="InterPro" id="IPR027417">
    <property type="entry name" value="P-loop_NTPase"/>
</dbReference>
<accession>A0A1L8SSK7</accession>
<evidence type="ECO:0000313" key="6">
    <source>
        <dbReference type="EMBL" id="OJG35097.1"/>
    </source>
</evidence>
<keyword evidence="7" id="KW-1185">Reference proteome</keyword>
<evidence type="ECO:0000256" key="4">
    <source>
        <dbReference type="SAM" id="Phobius"/>
    </source>
</evidence>
<evidence type="ECO:0000313" key="7">
    <source>
        <dbReference type="Proteomes" id="UP000183700"/>
    </source>
</evidence>
<organism evidence="6 7">
    <name type="scientific">Enterococcus devriesei</name>
    <dbReference type="NCBI Taxonomy" id="319970"/>
    <lineage>
        <taxon>Bacteria</taxon>
        <taxon>Bacillati</taxon>
        <taxon>Bacillota</taxon>
        <taxon>Bacilli</taxon>
        <taxon>Lactobacillales</taxon>
        <taxon>Enterococcaceae</taxon>
        <taxon>Enterococcus</taxon>
    </lineage>
</organism>
<dbReference type="GO" id="GO:0005524">
    <property type="term" value="F:ATP binding"/>
    <property type="evidence" value="ECO:0007669"/>
    <property type="project" value="UniProtKB-KW"/>
</dbReference>
<evidence type="ECO:0000256" key="3">
    <source>
        <dbReference type="ARBA" id="ARBA00023125"/>
    </source>
</evidence>
<protein>
    <submittedName>
        <fullName evidence="6">DNA mismatch repair protein</fullName>
    </submittedName>
</protein>
<evidence type="ECO:0000256" key="2">
    <source>
        <dbReference type="ARBA" id="ARBA00022840"/>
    </source>
</evidence>
<dbReference type="EMBL" id="JXKM01000009">
    <property type="protein sequence ID" value="OJG35097.1"/>
    <property type="molecule type" value="Genomic_DNA"/>
</dbReference>
<dbReference type="GO" id="GO:0006298">
    <property type="term" value="P:mismatch repair"/>
    <property type="evidence" value="ECO:0007669"/>
    <property type="project" value="InterPro"/>
</dbReference>
<feature type="domain" description="DNA mismatch repair proteins mutS family" evidence="5">
    <location>
        <begin position="352"/>
        <end position="538"/>
    </location>
</feature>
<feature type="transmembrane region" description="Helical" evidence="4">
    <location>
        <begin position="6"/>
        <end position="25"/>
    </location>
</feature>
<keyword evidence="4" id="KW-0812">Transmembrane</keyword>
<feature type="transmembrane region" description="Helical" evidence="4">
    <location>
        <begin position="186"/>
        <end position="202"/>
    </location>
</feature>
<dbReference type="Pfam" id="PF00488">
    <property type="entry name" value="MutS_V"/>
    <property type="match status" value="1"/>
</dbReference>
<keyword evidence="4" id="KW-1133">Transmembrane helix</keyword>
<dbReference type="STRING" id="319970.RV00_GL003116"/>
<evidence type="ECO:0000259" key="5">
    <source>
        <dbReference type="SMART" id="SM00534"/>
    </source>
</evidence>
<dbReference type="SUPFAM" id="SSF52540">
    <property type="entry name" value="P-loop containing nucleoside triphosphate hydrolases"/>
    <property type="match status" value="1"/>
</dbReference>
<dbReference type="Gene3D" id="3.40.50.300">
    <property type="entry name" value="P-loop containing nucleotide triphosphate hydrolases"/>
    <property type="match status" value="1"/>
</dbReference>
<dbReference type="AlphaFoldDB" id="A0A1L8SSK7"/>
<dbReference type="GO" id="GO:0030983">
    <property type="term" value="F:mismatched DNA binding"/>
    <property type="evidence" value="ECO:0007669"/>
    <property type="project" value="InterPro"/>
</dbReference>
<comment type="caution">
    <text evidence="6">The sequence shown here is derived from an EMBL/GenBank/DDBJ whole genome shotgun (WGS) entry which is preliminary data.</text>
</comment>
<dbReference type="PANTHER" id="PTHR11361:SF152">
    <property type="entry name" value="DNA MISMATCH REPAIR PROTEIN"/>
    <property type="match status" value="1"/>
</dbReference>
<dbReference type="InterPro" id="IPR045076">
    <property type="entry name" value="MutS"/>
</dbReference>
<keyword evidence="4" id="KW-0472">Membrane</keyword>
<keyword evidence="2" id="KW-0067">ATP-binding</keyword>
<proteinExistence type="predicted"/>
<name>A0A1L8SSK7_9ENTE</name>
<keyword evidence="3" id="KW-0238">DNA-binding</keyword>
<dbReference type="OrthoDB" id="9802448at2"/>
<dbReference type="GO" id="GO:0140664">
    <property type="term" value="F:ATP-dependent DNA damage sensor activity"/>
    <property type="evidence" value="ECO:0007669"/>
    <property type="project" value="InterPro"/>
</dbReference>
<feature type="transmembrane region" description="Helical" evidence="4">
    <location>
        <begin position="161"/>
        <end position="180"/>
    </location>
</feature>
<keyword evidence="1" id="KW-0547">Nucleotide-binding</keyword>
<evidence type="ECO:0000256" key="1">
    <source>
        <dbReference type="ARBA" id="ARBA00022741"/>
    </source>
</evidence>